<accession>A0A8D8UHL3</accession>
<name>A0A8D8UHL3_9HEMI</name>
<protein>
    <submittedName>
        <fullName evidence="2">Aldo-keto reductase family 1 member B10</fullName>
    </submittedName>
</protein>
<proteinExistence type="predicted"/>
<dbReference type="EMBL" id="HBUF01341964">
    <property type="protein sequence ID" value="CAG6704767.1"/>
    <property type="molecule type" value="Transcribed_RNA"/>
</dbReference>
<dbReference type="PANTHER" id="PTHR11732">
    <property type="entry name" value="ALDO/KETO REDUCTASE"/>
    <property type="match status" value="1"/>
</dbReference>
<dbReference type="EMBL" id="HBUF01341965">
    <property type="protein sequence ID" value="CAG6704770.1"/>
    <property type="molecule type" value="Transcribed_RNA"/>
</dbReference>
<dbReference type="Pfam" id="PF00248">
    <property type="entry name" value="Aldo_ket_red"/>
    <property type="match status" value="1"/>
</dbReference>
<dbReference type="PRINTS" id="PR00069">
    <property type="entry name" value="ALDKETRDTASE"/>
</dbReference>
<dbReference type="PROSITE" id="PS00798">
    <property type="entry name" value="ALDOKETO_REDUCTASE_1"/>
    <property type="match status" value="1"/>
</dbReference>
<evidence type="ECO:0000259" key="1">
    <source>
        <dbReference type="Pfam" id="PF00248"/>
    </source>
</evidence>
<dbReference type="InterPro" id="IPR018170">
    <property type="entry name" value="Aldo/ket_reductase_CS"/>
</dbReference>
<dbReference type="EMBL" id="HBUF01341963">
    <property type="protein sequence ID" value="CAG6704764.1"/>
    <property type="molecule type" value="Transcribed_RNA"/>
</dbReference>
<organism evidence="2">
    <name type="scientific">Cacopsylla melanoneura</name>
    <dbReference type="NCBI Taxonomy" id="428564"/>
    <lineage>
        <taxon>Eukaryota</taxon>
        <taxon>Metazoa</taxon>
        <taxon>Ecdysozoa</taxon>
        <taxon>Arthropoda</taxon>
        <taxon>Hexapoda</taxon>
        <taxon>Insecta</taxon>
        <taxon>Pterygota</taxon>
        <taxon>Neoptera</taxon>
        <taxon>Paraneoptera</taxon>
        <taxon>Hemiptera</taxon>
        <taxon>Sternorrhyncha</taxon>
        <taxon>Psylloidea</taxon>
        <taxon>Psyllidae</taxon>
        <taxon>Psyllinae</taxon>
        <taxon>Cacopsylla</taxon>
    </lineage>
</organism>
<sequence length="132" mass="15414">MAINFPFVTFNNGLKFPIFGLGTWKSKKGEVKQAVGHAIDIGYRHIDCAHVYENEDEVGDAIAEKIENNVVKREDLYITSKLWNTFHKPDLVKPALEKTLQNLKLDYLDLYLVYWPQAYKVIIWFIDPRLTR</sequence>
<dbReference type="Gene3D" id="3.20.20.100">
    <property type="entry name" value="NADP-dependent oxidoreductase domain"/>
    <property type="match status" value="1"/>
</dbReference>
<dbReference type="SUPFAM" id="SSF51430">
    <property type="entry name" value="NAD(P)-linked oxidoreductase"/>
    <property type="match status" value="1"/>
</dbReference>
<dbReference type="GO" id="GO:0016491">
    <property type="term" value="F:oxidoreductase activity"/>
    <property type="evidence" value="ECO:0007669"/>
    <property type="project" value="InterPro"/>
</dbReference>
<feature type="domain" description="NADP-dependent oxidoreductase" evidence="1">
    <location>
        <begin position="20"/>
        <end position="121"/>
    </location>
</feature>
<reference evidence="2" key="1">
    <citation type="submission" date="2021-05" db="EMBL/GenBank/DDBJ databases">
        <authorList>
            <person name="Alioto T."/>
            <person name="Alioto T."/>
            <person name="Gomez Garrido J."/>
        </authorList>
    </citation>
    <scope>NUCLEOTIDE SEQUENCE</scope>
</reference>
<dbReference type="InterPro" id="IPR023210">
    <property type="entry name" value="NADP_OxRdtase_dom"/>
</dbReference>
<dbReference type="InterPro" id="IPR020471">
    <property type="entry name" value="AKR"/>
</dbReference>
<dbReference type="InterPro" id="IPR036812">
    <property type="entry name" value="NAD(P)_OxRdtase_dom_sf"/>
</dbReference>
<dbReference type="AlphaFoldDB" id="A0A8D8UHL3"/>
<dbReference type="FunFam" id="3.20.20.100:FF:000046">
    <property type="entry name" value="Aldo-keto reductase family 1, member B10 (aldose reductase)"/>
    <property type="match status" value="1"/>
</dbReference>
<evidence type="ECO:0000313" key="2">
    <source>
        <dbReference type="EMBL" id="CAG6704767.1"/>
    </source>
</evidence>